<dbReference type="GO" id="GO:0016787">
    <property type="term" value="F:hydrolase activity"/>
    <property type="evidence" value="ECO:0007669"/>
    <property type="project" value="UniProtKB-KW"/>
</dbReference>
<feature type="compositionally biased region" description="Polar residues" evidence="2">
    <location>
        <begin position="513"/>
        <end position="523"/>
    </location>
</feature>
<evidence type="ECO:0000313" key="4">
    <source>
        <dbReference type="EMBL" id="CAI2162942.1"/>
    </source>
</evidence>
<keyword evidence="1" id="KW-0378">Hydrolase</keyword>
<evidence type="ECO:0000259" key="3">
    <source>
        <dbReference type="Pfam" id="PF07859"/>
    </source>
</evidence>
<name>A0A9W4SAP2_9GLOM</name>
<feature type="domain" description="Alpha/beta hydrolase fold-3" evidence="3">
    <location>
        <begin position="115"/>
        <end position="241"/>
    </location>
</feature>
<dbReference type="Gene3D" id="3.40.50.1820">
    <property type="entry name" value="alpha/beta hydrolase"/>
    <property type="match status" value="1"/>
</dbReference>
<feature type="region of interest" description="Disordered" evidence="2">
    <location>
        <begin position="502"/>
        <end position="523"/>
    </location>
</feature>
<protein>
    <submittedName>
        <fullName evidence="4">15454_t:CDS:1</fullName>
    </submittedName>
</protein>
<dbReference type="PANTHER" id="PTHR48081">
    <property type="entry name" value="AB HYDROLASE SUPERFAMILY PROTEIN C4A8.06C"/>
    <property type="match status" value="1"/>
</dbReference>
<evidence type="ECO:0000256" key="2">
    <source>
        <dbReference type="SAM" id="MobiDB-lite"/>
    </source>
</evidence>
<comment type="caution">
    <text evidence="4">The sequence shown here is derived from an EMBL/GenBank/DDBJ whole genome shotgun (WGS) entry which is preliminary data.</text>
</comment>
<dbReference type="OrthoDB" id="408631at2759"/>
<dbReference type="InterPro" id="IPR029058">
    <property type="entry name" value="AB_hydrolase_fold"/>
</dbReference>
<dbReference type="InterPro" id="IPR013094">
    <property type="entry name" value="AB_hydrolase_3"/>
</dbReference>
<accession>A0A9W4SAP2</accession>
<dbReference type="InterPro" id="IPR050300">
    <property type="entry name" value="GDXG_lipolytic_enzyme"/>
</dbReference>
<reference evidence="4" key="1">
    <citation type="submission" date="2022-08" db="EMBL/GenBank/DDBJ databases">
        <authorList>
            <person name="Kallberg Y."/>
            <person name="Tangrot J."/>
            <person name="Rosling A."/>
        </authorList>
    </citation>
    <scope>NUCLEOTIDE SEQUENCE</scope>
    <source>
        <strain evidence="4">Wild A</strain>
    </source>
</reference>
<sequence>MSEKLEEQQINQEAALQKLEGAATREKLRKIFENESNWPPIIADVSSKTYLRTLKRASETSLKAVRQTSAYMGFLNKIQCSERFESIKPKDTEMGVEGYWLGPIKYKQKESEATILYLHGGGYVASSSLVGLKSLCYMLKNLRKRYNKHVRVLAINYPLAPEEAFPIGLNCAERSYNWLVKSGIAGSKNVFICGDSAGAGLVLALLQKLYPDTKTSNGKKDIPLPLGGILISPWVELTCDALSFFTNAKFDWLSGLRQIVAECYIFGEEGNPAHKDGPSWQQRHEKDKIMEWLAKVEDTFEFADVENIWKRLSNNINNDQRRKRLSHLRKSIISFKATNSDEILKERDSIVEETIDENSSKNKKVDITETQESPYRNPLISPLHTPHHILAKFPPLLVSYGGKEMFKDDIEMFIRKFIESKKLYAPVLVPNSDFIANTFFDSKGLNINNSLDGQHPDVVVEMDEDMVHDYPILKGAFGKHSRRALDRMTYFIANRIPLPKPYIPSGTRRSKPPSYTSDSEKSNISLFETIPNSRRMSQIKPKNNNIDIKRFK</sequence>
<organism evidence="4 5">
    <name type="scientific">Funneliformis geosporum</name>
    <dbReference type="NCBI Taxonomy" id="1117311"/>
    <lineage>
        <taxon>Eukaryota</taxon>
        <taxon>Fungi</taxon>
        <taxon>Fungi incertae sedis</taxon>
        <taxon>Mucoromycota</taxon>
        <taxon>Glomeromycotina</taxon>
        <taxon>Glomeromycetes</taxon>
        <taxon>Glomerales</taxon>
        <taxon>Glomeraceae</taxon>
        <taxon>Funneliformis</taxon>
    </lineage>
</organism>
<dbReference type="Proteomes" id="UP001153678">
    <property type="component" value="Unassembled WGS sequence"/>
</dbReference>
<evidence type="ECO:0000256" key="1">
    <source>
        <dbReference type="ARBA" id="ARBA00022801"/>
    </source>
</evidence>
<dbReference type="PANTHER" id="PTHR48081:SF8">
    <property type="entry name" value="ALPHA_BETA HYDROLASE FOLD-3 DOMAIN-CONTAINING PROTEIN-RELATED"/>
    <property type="match status" value="1"/>
</dbReference>
<dbReference type="AlphaFoldDB" id="A0A9W4SAP2"/>
<dbReference type="EMBL" id="CAMKVN010000061">
    <property type="protein sequence ID" value="CAI2162942.1"/>
    <property type="molecule type" value="Genomic_DNA"/>
</dbReference>
<dbReference type="Pfam" id="PF07859">
    <property type="entry name" value="Abhydrolase_3"/>
    <property type="match status" value="1"/>
</dbReference>
<proteinExistence type="predicted"/>
<evidence type="ECO:0000313" key="5">
    <source>
        <dbReference type="Proteomes" id="UP001153678"/>
    </source>
</evidence>
<gene>
    <name evidence="4" type="ORF">FWILDA_LOCUS818</name>
</gene>
<dbReference type="SUPFAM" id="SSF53474">
    <property type="entry name" value="alpha/beta-Hydrolases"/>
    <property type="match status" value="1"/>
</dbReference>
<keyword evidence="5" id="KW-1185">Reference proteome</keyword>